<evidence type="ECO:0000256" key="3">
    <source>
        <dbReference type="ARBA" id="ARBA00023054"/>
    </source>
</evidence>
<sequence>MALRLEENTVRKGTDVNLSKAQVREWFNASVTVTVFTIERKSRDLHNASFDRVATKKRAAQPAQGPSKRRKITSQKGRGDHAKATKTKAKGKEKASDRLIIPIPTQGDDDVELSENDLEVLEEFGSAATFLNRLDEKGIARSKKETDRLYQMHKPVRKAVEDDLPSIDSHDEDEESWDSEIGEDEEEDADSQIWDSDGEASSSASTSAPRKHRQKLDLDGEMPYETLPRKRRPSWEPESDKEKGIERLPIKLADGRIQKSGSKVFLDDEEESGLESDDDDADREAVEEQPRLREDVSTGARFGRPAVVDVIGNKSRKARLQGAKEQIAGLCQEILGDPENSLGLLRRLHTFSLPEISTPSHPEPVLNDVLVRRLTMLSQLAVFKDIIPGYRIRALTEKEKAEKVSQMVQRTRDWEQGLVGVYQSYLRSLEAEVKGTVYCAVPLKRTSMLTRSGVVTAKSELAETALHCMCTLLVEVTHFNFRVNLMTSVVAALSRKSWNKTSDLCLNCLIKVLRADNAGEASLEVVRLLNRMIKERKFNVHPEVLSCLLHLRLKTELGVRASESKADREDSGKAFSKGRAAARRAKGKTVDQPHLSKKAKKTLKERKEIEKEMHEAAAEVDKEERAVMQTETLKLLFVLYFRILKNPRPTPLLPAALKGISKFSHLVNIDFFKDLMQGTATETSHDASEIAMVQHQLLCIVTAFELLSGQGEALDIDLSDFINRLYAIIPTLSLLPDIEAPPREAFASDLRSPKAQSTSDILFRALHLRLPPPWRSAAFAKRLLAASLQWPSATAVRALQLVHELLERDPKLEALLSTEERSGNGVYRADLDDPQLSNPFEASFWELHVLARAHWDRGVREEAGKLLNFSP</sequence>
<dbReference type="STRING" id="5627.A0A1C7MEH4"/>
<name>A0A1C7MEH4_GRIFR</name>
<evidence type="ECO:0000259" key="7">
    <source>
        <dbReference type="Pfam" id="PF03914"/>
    </source>
</evidence>
<feature type="domain" description="CCAAT-binding factor" evidence="7">
    <location>
        <begin position="697"/>
        <end position="857"/>
    </location>
</feature>
<dbReference type="EMBL" id="LUGG01000004">
    <property type="protein sequence ID" value="OBZ75212.1"/>
    <property type="molecule type" value="Genomic_DNA"/>
</dbReference>
<organism evidence="9 10">
    <name type="scientific">Grifola frondosa</name>
    <name type="common">Maitake</name>
    <name type="synonym">Polyporus frondosus</name>
    <dbReference type="NCBI Taxonomy" id="5627"/>
    <lineage>
        <taxon>Eukaryota</taxon>
        <taxon>Fungi</taxon>
        <taxon>Dikarya</taxon>
        <taxon>Basidiomycota</taxon>
        <taxon>Agaricomycotina</taxon>
        <taxon>Agaricomycetes</taxon>
        <taxon>Polyporales</taxon>
        <taxon>Grifolaceae</taxon>
        <taxon>Grifola</taxon>
    </lineage>
</organism>
<dbReference type="Proteomes" id="UP000092993">
    <property type="component" value="Unassembled WGS sequence"/>
</dbReference>
<feature type="region of interest" description="Disordered" evidence="6">
    <location>
        <begin position="49"/>
        <end position="95"/>
    </location>
</feature>
<comment type="function">
    <text evidence="5">Required for synthesis of 60S ribosomal subunits and the transport of pre-ribosomes from the nucleoplasm to the cytoplasm.</text>
</comment>
<feature type="domain" description="Nucleolar complex-associated protein 3 N-terminal" evidence="8">
    <location>
        <begin position="323"/>
        <end position="425"/>
    </location>
</feature>
<comment type="subcellular location">
    <subcellularLocation>
        <location evidence="1 5">Nucleus</location>
        <location evidence="1 5">Nucleolus</location>
    </subcellularLocation>
</comment>
<feature type="region of interest" description="Disordered" evidence="6">
    <location>
        <begin position="562"/>
        <end position="604"/>
    </location>
</feature>
<comment type="similarity">
    <text evidence="2 5">Belongs to the CBF/MAK21 family.</text>
</comment>
<gene>
    <name evidence="9" type="primary">noc3l</name>
    <name evidence="9" type="ORF">A0H81_04400</name>
</gene>
<evidence type="ECO:0000256" key="2">
    <source>
        <dbReference type="ARBA" id="ARBA00007797"/>
    </source>
</evidence>
<comment type="caution">
    <text evidence="9">The sequence shown here is derived from an EMBL/GenBank/DDBJ whole genome shotgun (WGS) entry which is preliminary data.</text>
</comment>
<dbReference type="OMA" id="HYCPQVR"/>
<dbReference type="GO" id="GO:0003682">
    <property type="term" value="F:chromatin binding"/>
    <property type="evidence" value="ECO:0007669"/>
    <property type="project" value="TreeGrafter"/>
</dbReference>
<dbReference type="PANTHER" id="PTHR14428">
    <property type="entry name" value="NUCLEOLAR COMPLEX PROTEIN 3"/>
    <property type="match status" value="1"/>
</dbReference>
<evidence type="ECO:0000256" key="1">
    <source>
        <dbReference type="ARBA" id="ARBA00004604"/>
    </source>
</evidence>
<evidence type="ECO:0000256" key="5">
    <source>
        <dbReference type="PIRNR" id="PIRNR028977"/>
    </source>
</evidence>
<feature type="compositionally biased region" description="Basic residues" evidence="6">
    <location>
        <begin position="595"/>
        <end position="604"/>
    </location>
</feature>
<dbReference type="GO" id="GO:0042254">
    <property type="term" value="P:ribosome biogenesis"/>
    <property type="evidence" value="ECO:0007669"/>
    <property type="project" value="UniProtKB-KW"/>
</dbReference>
<dbReference type="Pfam" id="PF03914">
    <property type="entry name" value="CBF"/>
    <property type="match status" value="1"/>
</dbReference>
<feature type="compositionally biased region" description="Acidic residues" evidence="6">
    <location>
        <begin position="267"/>
        <end position="282"/>
    </location>
</feature>
<dbReference type="AlphaFoldDB" id="A0A1C7MEH4"/>
<keyword evidence="4" id="KW-0539">Nucleus</keyword>
<keyword evidence="10" id="KW-1185">Reference proteome</keyword>
<evidence type="ECO:0000259" key="8">
    <source>
        <dbReference type="Pfam" id="PF07540"/>
    </source>
</evidence>
<evidence type="ECO:0000313" key="10">
    <source>
        <dbReference type="Proteomes" id="UP000092993"/>
    </source>
</evidence>
<keyword evidence="5" id="KW-0690">Ribosome biogenesis</keyword>
<evidence type="ECO:0000256" key="4">
    <source>
        <dbReference type="ARBA" id="ARBA00023242"/>
    </source>
</evidence>
<evidence type="ECO:0000313" key="9">
    <source>
        <dbReference type="EMBL" id="OBZ75212.1"/>
    </source>
</evidence>
<keyword evidence="3" id="KW-0175">Coiled coil</keyword>
<evidence type="ECO:0000256" key="6">
    <source>
        <dbReference type="SAM" id="MobiDB-lite"/>
    </source>
</evidence>
<feature type="compositionally biased region" description="Acidic residues" evidence="6">
    <location>
        <begin position="162"/>
        <end position="190"/>
    </location>
</feature>
<dbReference type="InterPro" id="IPR016903">
    <property type="entry name" value="Nucleolar_cplx-assoc_3"/>
</dbReference>
<dbReference type="OrthoDB" id="10263597at2759"/>
<reference evidence="9 10" key="1">
    <citation type="submission" date="2016-03" db="EMBL/GenBank/DDBJ databases">
        <title>Whole genome sequencing of Grifola frondosa 9006-11.</title>
        <authorList>
            <person name="Min B."/>
            <person name="Park H."/>
            <person name="Kim J.-G."/>
            <person name="Cho H."/>
            <person name="Oh Y.-L."/>
            <person name="Kong W.-S."/>
            <person name="Choi I.-G."/>
        </authorList>
    </citation>
    <scope>NUCLEOTIDE SEQUENCE [LARGE SCALE GENOMIC DNA]</scope>
    <source>
        <strain evidence="9 10">9006-11</strain>
    </source>
</reference>
<dbReference type="GO" id="GO:0005730">
    <property type="term" value="C:nucleolus"/>
    <property type="evidence" value="ECO:0007669"/>
    <property type="project" value="UniProtKB-SubCell"/>
</dbReference>
<accession>A0A1C7MEH4</accession>
<dbReference type="InterPro" id="IPR011501">
    <property type="entry name" value="Noc3_N"/>
</dbReference>
<proteinExistence type="inferred from homology"/>
<feature type="region of interest" description="Disordered" evidence="6">
    <location>
        <begin position="145"/>
        <end position="296"/>
    </location>
</feature>
<feature type="compositionally biased region" description="Basic and acidic residues" evidence="6">
    <location>
        <begin position="283"/>
        <end position="296"/>
    </location>
</feature>
<dbReference type="Pfam" id="PF07540">
    <property type="entry name" value="NOC3p"/>
    <property type="match status" value="1"/>
</dbReference>
<dbReference type="GO" id="GO:0006270">
    <property type="term" value="P:DNA replication initiation"/>
    <property type="evidence" value="ECO:0007669"/>
    <property type="project" value="TreeGrafter"/>
</dbReference>
<dbReference type="InterPro" id="IPR005612">
    <property type="entry name" value="CCAAT-binding_factor"/>
</dbReference>
<dbReference type="PIRSF" id="PIRSF028977">
    <property type="entry name" value="Nucleolar_complex_p3"/>
    <property type="match status" value="1"/>
</dbReference>
<feature type="compositionally biased region" description="Basic and acidic residues" evidence="6">
    <location>
        <begin position="562"/>
        <end position="572"/>
    </location>
</feature>
<feature type="compositionally biased region" description="Basic and acidic residues" evidence="6">
    <location>
        <begin position="233"/>
        <end position="257"/>
    </location>
</feature>
<protein>
    <recommendedName>
        <fullName evidence="5">Nucleolar complex-associated protein 3</fullName>
    </recommendedName>
</protein>
<dbReference type="PANTHER" id="PTHR14428:SF5">
    <property type="entry name" value="NUCLEOLAR COMPLEX PROTEIN 3 HOMOLOG"/>
    <property type="match status" value="1"/>
</dbReference>